<dbReference type="InterPro" id="IPR028932">
    <property type="entry name" value="TerB-C"/>
</dbReference>
<evidence type="ECO:0000256" key="1">
    <source>
        <dbReference type="SAM" id="MobiDB-lite"/>
    </source>
</evidence>
<dbReference type="RefSeq" id="WP_160117110.1">
    <property type="nucleotide sequence ID" value="NZ_UNRR01000039.1"/>
</dbReference>
<dbReference type="EMBL" id="UNRR01000039">
    <property type="protein sequence ID" value="SYZ79652.1"/>
    <property type="molecule type" value="Genomic_DNA"/>
</dbReference>
<sequence>MFDFINKIFKNKKLTEEEKISIIELVNNEESFIKPRDLIAEREHQKKAEKKAEKKAAERAWISYVSPPVRMNDNLTQQVEEVIGALFEILCTVVDVKLKKKHKTIKHVKYERYYYHVTAFDEIYRLSREVVCSTYRLDNVQVSVFFSYDLRTMLSLDIQKILMHELEAYREKLPFPDEETRIKFGLTQFGTKIVWWDPSGMLRDKQIFDGIEMAYFDQLRKRATRFTEVPVVMSLCLRKYADLMQIVLHDLEDGSIKWKIKPNNYFRKYFHLPLDDERIWAETVRLPADLYLLAENMIRKEVEGLRVVPAEESLQNLQKYLPDETFMKIQGYLSQEVELELDYQTITALRDVNKTVWHEAANLLISQSLEQISGLLEVFAKDPDLKKIATKVIKQSEDPDKRIIFIFLMERMALPVSKALQKERDGFIQPTRQADYQRLLADADLTFERLPGLLKECTQPVRREIKLDTALITASHSALDTIIDMVDSYLSEEKTDEGLDSALSLNIFAEMEMSSVEEQSEAESVVTTSVSATDSITEGNENPDSEPESEHMLFLKQLVVGNGISLNDFKEHAKTKGKLHHAYLTELNEVLYEIFDDQVLVISNQQVIIEEDFMEEMREWIYG</sequence>
<gene>
    <name evidence="3" type="ORF">TART1_2525</name>
</gene>
<feature type="region of interest" description="Disordered" evidence="1">
    <location>
        <begin position="517"/>
        <end position="549"/>
    </location>
</feature>
<organism evidence="3 4">
    <name type="scientific">Trichococcus shcherbakoviae</name>
    <dbReference type="NCBI Taxonomy" id="2094020"/>
    <lineage>
        <taxon>Bacteria</taxon>
        <taxon>Bacillati</taxon>
        <taxon>Bacillota</taxon>
        <taxon>Bacilli</taxon>
        <taxon>Lactobacillales</taxon>
        <taxon>Carnobacteriaceae</taxon>
        <taxon>Trichococcus</taxon>
    </lineage>
</organism>
<dbReference type="OrthoDB" id="1689967at2"/>
<evidence type="ECO:0000259" key="2">
    <source>
        <dbReference type="Pfam" id="PF15615"/>
    </source>
</evidence>
<dbReference type="AlphaFoldDB" id="A0A383TH07"/>
<proteinExistence type="predicted"/>
<name>A0A383TH07_9LACT</name>
<reference evidence="4" key="1">
    <citation type="submission" date="2018-05" db="EMBL/GenBank/DDBJ databases">
        <authorList>
            <person name="Strepis N."/>
        </authorList>
    </citation>
    <scope>NUCLEOTIDE SEQUENCE [LARGE SCALE GENOMIC DNA]</scope>
</reference>
<feature type="compositionally biased region" description="Low complexity" evidence="1">
    <location>
        <begin position="517"/>
        <end position="533"/>
    </location>
</feature>
<evidence type="ECO:0000313" key="4">
    <source>
        <dbReference type="Proteomes" id="UP000262072"/>
    </source>
</evidence>
<dbReference type="Proteomes" id="UP000262072">
    <property type="component" value="Unassembled WGS sequence"/>
</dbReference>
<dbReference type="Pfam" id="PF15615">
    <property type="entry name" value="TerB_C"/>
    <property type="match status" value="1"/>
</dbReference>
<evidence type="ECO:0000313" key="3">
    <source>
        <dbReference type="EMBL" id="SYZ79652.1"/>
    </source>
</evidence>
<accession>A0A383TH07</accession>
<feature type="domain" description="TerB-C" evidence="2">
    <location>
        <begin position="458"/>
        <end position="617"/>
    </location>
</feature>
<protein>
    <recommendedName>
        <fullName evidence="2">TerB-C domain-containing protein</fullName>
    </recommendedName>
</protein>